<dbReference type="GO" id="GO:0004419">
    <property type="term" value="F:hydroxymethylglutaryl-CoA lyase activity"/>
    <property type="evidence" value="ECO:0007669"/>
    <property type="project" value="TreeGrafter"/>
</dbReference>
<dbReference type="PROSITE" id="PS50991">
    <property type="entry name" value="PYR_CT"/>
    <property type="match status" value="1"/>
</dbReference>
<dbReference type="PANTHER" id="PTHR42738:SF7">
    <property type="entry name" value="HYDROXYMETHYLGLUTARYL-COA LYASE"/>
    <property type="match status" value="1"/>
</dbReference>
<dbReference type="GO" id="GO:0006552">
    <property type="term" value="P:L-leucine catabolic process"/>
    <property type="evidence" value="ECO:0007669"/>
    <property type="project" value="TreeGrafter"/>
</dbReference>
<dbReference type="Pfam" id="PF00682">
    <property type="entry name" value="HMGL-like"/>
    <property type="match status" value="1"/>
</dbReference>
<sequence>MKLPKKVEIIEVGPRDGLQNEANFIPTEQKIALINALNKTGLKRMEATSFVHPVYVPQMKDAKEVLEGIEQVPSIQYMALIPNTKGYELAIENDVQALSLVVGASDSFNLKNVKMTREDSIKNFESIIDKAIENGVFIRYNIATSFWCPYEGKVDSSVVLEMVERIDRLGVDEIVICDTIGRANPAQVYDLFQQISSRQHKAVITAHFHDTYGLAQANIIAALQTGVTRFDTSIGGLGGCPFAPGAAGNVATEDVVFMLQELGIETGIDLQSLLACVELVRPLTIRELTGHFHKVNVYQNT</sequence>
<evidence type="ECO:0000256" key="1">
    <source>
        <dbReference type="ARBA" id="ARBA00009405"/>
    </source>
</evidence>
<dbReference type="CDD" id="cd07938">
    <property type="entry name" value="DRE_TIM_HMGL"/>
    <property type="match status" value="1"/>
</dbReference>
<evidence type="ECO:0000313" key="6">
    <source>
        <dbReference type="Proteomes" id="UP000182110"/>
    </source>
</evidence>
<dbReference type="InterPro" id="IPR043594">
    <property type="entry name" value="HMGL"/>
</dbReference>
<dbReference type="RefSeq" id="WP_072273122.1">
    <property type="nucleotide sequence ID" value="NZ_CCXW01000001.1"/>
</dbReference>
<dbReference type="Gene3D" id="3.20.20.70">
    <property type="entry name" value="Aldolase class I"/>
    <property type="match status" value="1"/>
</dbReference>
<feature type="domain" description="Pyruvate carboxyltransferase" evidence="4">
    <location>
        <begin position="7"/>
        <end position="274"/>
    </location>
</feature>
<keyword evidence="3 5" id="KW-0456">Lyase</keyword>
<protein>
    <submittedName>
        <fullName evidence="5">Hydroxymethylglutaryl-CoA lyase</fullName>
    </submittedName>
</protein>
<dbReference type="FunFam" id="3.20.20.70:FF:000071">
    <property type="entry name" value="Hydroxymethylglutaryl-CoA lyase"/>
    <property type="match status" value="1"/>
</dbReference>
<keyword evidence="2" id="KW-0479">Metal-binding</keyword>
<dbReference type="InterPro" id="IPR000891">
    <property type="entry name" value="PYR_CT"/>
</dbReference>
<keyword evidence="6" id="KW-1185">Reference proteome</keyword>
<dbReference type="SUPFAM" id="SSF51569">
    <property type="entry name" value="Aldolase"/>
    <property type="match status" value="1"/>
</dbReference>
<dbReference type="EMBL" id="CCXW01000001">
    <property type="protein sequence ID" value="CEG33272.1"/>
    <property type="molecule type" value="Genomic_DNA"/>
</dbReference>
<comment type="similarity">
    <text evidence="1">Belongs to the HMG-CoA lyase family.</text>
</comment>
<organism evidence="5 6">
    <name type="scientific">Peribacillus simplex</name>
    <dbReference type="NCBI Taxonomy" id="1478"/>
    <lineage>
        <taxon>Bacteria</taxon>
        <taxon>Bacillati</taxon>
        <taxon>Bacillota</taxon>
        <taxon>Bacilli</taxon>
        <taxon>Bacillales</taxon>
        <taxon>Bacillaceae</taxon>
        <taxon>Peribacillus</taxon>
    </lineage>
</organism>
<dbReference type="PANTHER" id="PTHR42738">
    <property type="entry name" value="HYDROXYMETHYLGLUTARYL-COA LYASE"/>
    <property type="match status" value="1"/>
</dbReference>
<evidence type="ECO:0000259" key="4">
    <source>
        <dbReference type="PROSITE" id="PS50991"/>
    </source>
</evidence>
<gene>
    <name evidence="5" type="ORF">BN1180_03444</name>
</gene>
<dbReference type="GO" id="GO:0046872">
    <property type="term" value="F:metal ion binding"/>
    <property type="evidence" value="ECO:0007669"/>
    <property type="project" value="UniProtKB-KW"/>
</dbReference>
<dbReference type="Proteomes" id="UP000182110">
    <property type="component" value="Unassembled WGS sequence"/>
</dbReference>
<evidence type="ECO:0000256" key="3">
    <source>
        <dbReference type="ARBA" id="ARBA00023239"/>
    </source>
</evidence>
<evidence type="ECO:0000256" key="2">
    <source>
        <dbReference type="ARBA" id="ARBA00022723"/>
    </source>
</evidence>
<proteinExistence type="inferred from homology"/>
<accession>A0AAN2PIN1</accession>
<comment type="caution">
    <text evidence="5">The sequence shown here is derived from an EMBL/GenBank/DDBJ whole genome shotgun (WGS) entry which is preliminary data.</text>
</comment>
<evidence type="ECO:0000313" key="5">
    <source>
        <dbReference type="EMBL" id="CEG33272.1"/>
    </source>
</evidence>
<dbReference type="InterPro" id="IPR013785">
    <property type="entry name" value="Aldolase_TIM"/>
</dbReference>
<dbReference type="GO" id="GO:0046951">
    <property type="term" value="P:ketone body biosynthetic process"/>
    <property type="evidence" value="ECO:0007669"/>
    <property type="project" value="TreeGrafter"/>
</dbReference>
<dbReference type="AlphaFoldDB" id="A0AAN2PIN1"/>
<reference evidence="5 6" key="1">
    <citation type="journal article" date="2014" name="Genome Announc.">
        <title>Genome Sequence of Bacillus simplex Strain P558, Isolated from a Human Fecal Sample.</title>
        <authorList>
            <person name="Croce O."/>
            <person name="Hugon P."/>
            <person name="Lagier J.C."/>
            <person name="Bibi F."/>
            <person name="Robert C."/>
            <person name="Azhar E.I."/>
            <person name="Raoult D."/>
            <person name="Fournier P.E."/>
        </authorList>
    </citation>
    <scope>NUCLEOTIDE SEQUENCE [LARGE SCALE GENOMIC DNA]</scope>
    <source>
        <strain evidence="5 6">P558</strain>
    </source>
</reference>
<name>A0AAN2PIN1_9BACI</name>
<dbReference type="NCBIfam" id="NF004283">
    <property type="entry name" value="PRK05692.1"/>
    <property type="match status" value="1"/>
</dbReference>